<dbReference type="InterPro" id="IPR022139">
    <property type="entry name" value="Fam-L/Fam-M-like_plasmodium"/>
</dbReference>
<evidence type="ECO:0000313" key="2">
    <source>
        <dbReference type="EMBL" id="SBS95858.1"/>
    </source>
</evidence>
<keyword evidence="1" id="KW-0812">Transmembrane</keyword>
<keyword evidence="1" id="KW-0472">Membrane</keyword>
<feature type="transmembrane region" description="Helical" evidence="1">
    <location>
        <begin position="222"/>
        <end position="242"/>
    </location>
</feature>
<feature type="transmembrane region" description="Helical" evidence="1">
    <location>
        <begin position="137"/>
        <end position="157"/>
    </location>
</feature>
<dbReference type="VEuPathDB" id="PlasmoDB:PmUG01_08056900"/>
<dbReference type="EMBL" id="FLQW01003519">
    <property type="protein sequence ID" value="SBS95858.1"/>
    <property type="molecule type" value="Genomic_DNA"/>
</dbReference>
<protein>
    <recommendedName>
        <fullName evidence="4">Fam-l protein</fullName>
    </recommendedName>
</protein>
<reference evidence="3" key="1">
    <citation type="submission" date="2016-05" db="EMBL/GenBank/DDBJ databases">
        <authorList>
            <person name="Naeem Raeece"/>
        </authorList>
    </citation>
    <scope>NUCLEOTIDE SEQUENCE [LARGE SCALE GENOMIC DNA]</scope>
</reference>
<sequence length="256" mass="30282">MFLLCLQSTHKKCLIKCYNHNRKFCTRNYRLLEKYNQNKFSSIVCLKEGMPNGMHSKKDIYTNEKCTSGKKIQLNGSSIKNAKDHKKNMKNKSNIFETNKYSYLEKKIFKELDYENYLKNNRTISDKLYQKIICKKYRLRSFLPLLLFSLLSISLILDYSCSLGLAKGLIRLVSACYGDNKWVSTLGHLLKTTSPFKEFFMVLDSNKKVVNIYVTSLFRTSIYLIAYLMLGVTFILMILYYHKKIKKYEKIKFRNR</sequence>
<organism evidence="2 3">
    <name type="scientific">Plasmodium malariae</name>
    <dbReference type="NCBI Taxonomy" id="5858"/>
    <lineage>
        <taxon>Eukaryota</taxon>
        <taxon>Sar</taxon>
        <taxon>Alveolata</taxon>
        <taxon>Apicomplexa</taxon>
        <taxon>Aconoidasida</taxon>
        <taxon>Haemosporida</taxon>
        <taxon>Plasmodiidae</taxon>
        <taxon>Plasmodium</taxon>
        <taxon>Plasmodium (Plasmodium)</taxon>
    </lineage>
</organism>
<dbReference type="Pfam" id="PF12420">
    <property type="entry name" value="DUF3671"/>
    <property type="match status" value="1"/>
</dbReference>
<evidence type="ECO:0008006" key="4">
    <source>
        <dbReference type="Google" id="ProtNLM"/>
    </source>
</evidence>
<dbReference type="Proteomes" id="UP000078597">
    <property type="component" value="Unassembled WGS sequence"/>
</dbReference>
<evidence type="ECO:0000313" key="3">
    <source>
        <dbReference type="Proteomes" id="UP000078597"/>
    </source>
</evidence>
<gene>
    <name evidence="2" type="ORF">PMALA_049710</name>
</gene>
<evidence type="ECO:0000256" key="1">
    <source>
        <dbReference type="SAM" id="Phobius"/>
    </source>
</evidence>
<proteinExistence type="predicted"/>
<keyword evidence="1" id="KW-1133">Transmembrane helix</keyword>
<dbReference type="AlphaFoldDB" id="A0A1A8WU45"/>
<accession>A0A1A8WU45</accession>
<name>A0A1A8WU45_PLAMA</name>